<dbReference type="EMBL" id="BAEM01000019">
    <property type="protein sequence ID" value="GAC09091.1"/>
    <property type="molecule type" value="Genomic_DNA"/>
</dbReference>
<reference evidence="1 2" key="1">
    <citation type="journal article" date="2017" name="Antonie Van Leeuwenhoek">
        <title>Rhizobium rhizosphaerae sp. nov., a novel species isolated from rice rhizosphere.</title>
        <authorList>
            <person name="Zhao J.J."/>
            <person name="Zhang J."/>
            <person name="Zhang R.J."/>
            <person name="Zhang C.W."/>
            <person name="Yin H.Q."/>
            <person name="Zhang X.X."/>
        </authorList>
    </citation>
    <scope>NUCLEOTIDE SEQUENCE [LARGE SCALE GENOMIC DNA]</scope>
    <source>
        <strain evidence="1 2">S18K6</strain>
    </source>
</reference>
<protein>
    <submittedName>
        <fullName evidence="1">Uncharacterized protein</fullName>
    </submittedName>
</protein>
<sequence length="47" mass="5313">MSNKEGVIIKPLRLSAAHYKETRAICRGMLLILSTKNRNNQALLFAQ</sequence>
<evidence type="ECO:0000313" key="1">
    <source>
        <dbReference type="EMBL" id="GAC09091.1"/>
    </source>
</evidence>
<organism evidence="1 2">
    <name type="scientific">Paraglaciecola chathamensis S18K6</name>
    <dbReference type="NCBI Taxonomy" id="1127672"/>
    <lineage>
        <taxon>Bacteria</taxon>
        <taxon>Pseudomonadati</taxon>
        <taxon>Pseudomonadota</taxon>
        <taxon>Gammaproteobacteria</taxon>
        <taxon>Alteromonadales</taxon>
        <taxon>Alteromonadaceae</taxon>
        <taxon>Paraglaciecola</taxon>
    </lineage>
</organism>
<comment type="caution">
    <text evidence="1">The sequence shown here is derived from an EMBL/GenBank/DDBJ whole genome shotgun (WGS) entry which is preliminary data.</text>
</comment>
<proteinExistence type="predicted"/>
<dbReference type="AlphaFoldDB" id="A0AAV3UVD4"/>
<name>A0AAV3UVD4_9ALTE</name>
<dbReference type="Proteomes" id="UP000006320">
    <property type="component" value="Unassembled WGS sequence"/>
</dbReference>
<gene>
    <name evidence="1" type="ORF">GCHA_1129</name>
</gene>
<evidence type="ECO:0000313" key="2">
    <source>
        <dbReference type="Proteomes" id="UP000006320"/>
    </source>
</evidence>
<accession>A0AAV3UVD4</accession>